<organism evidence="1 2">
    <name type="scientific">Paractinoplanes tereljensis</name>
    <dbReference type="NCBI Taxonomy" id="571912"/>
    <lineage>
        <taxon>Bacteria</taxon>
        <taxon>Bacillati</taxon>
        <taxon>Actinomycetota</taxon>
        <taxon>Actinomycetes</taxon>
        <taxon>Micromonosporales</taxon>
        <taxon>Micromonosporaceae</taxon>
        <taxon>Paractinoplanes</taxon>
    </lineage>
</organism>
<evidence type="ECO:0000313" key="1">
    <source>
        <dbReference type="EMBL" id="GIF19602.1"/>
    </source>
</evidence>
<evidence type="ECO:0000313" key="2">
    <source>
        <dbReference type="Proteomes" id="UP000623608"/>
    </source>
</evidence>
<accession>A0A919NL18</accession>
<reference evidence="1" key="1">
    <citation type="submission" date="2021-01" db="EMBL/GenBank/DDBJ databases">
        <title>Whole genome shotgun sequence of Actinoplanes tereljensis NBRC 105297.</title>
        <authorList>
            <person name="Komaki H."/>
            <person name="Tamura T."/>
        </authorList>
    </citation>
    <scope>NUCLEOTIDE SEQUENCE</scope>
    <source>
        <strain evidence="1">NBRC 105297</strain>
    </source>
</reference>
<dbReference type="EMBL" id="BOMY01000016">
    <property type="protein sequence ID" value="GIF19602.1"/>
    <property type="molecule type" value="Genomic_DNA"/>
</dbReference>
<name>A0A919NL18_9ACTN</name>
<dbReference type="AlphaFoldDB" id="A0A919NL18"/>
<dbReference type="RefSeq" id="WP_203803723.1">
    <property type="nucleotide sequence ID" value="NZ_BOMY01000016.1"/>
</dbReference>
<gene>
    <name evidence="1" type="ORF">Ate02nite_23320</name>
</gene>
<protein>
    <submittedName>
        <fullName evidence="1">Uncharacterized protein</fullName>
    </submittedName>
</protein>
<proteinExistence type="predicted"/>
<sequence>MRSGAWTVDHALRALATGCAVLPAVGAVVLGPESVRLRLTTPGETPPPGWTASDQGRTWEASLHQLANAPVDDRIPEPYPLLVSAGVVDGGRLLLNLAEAGGLVGVEGDLELARGLVRSWSRRLTTSPWSARVRAIRVGFPPDSDFNGWDVARLVEAAAELDDPYGGVLLFAEQPHGRDAYQVERLLAEPARRWTVVVVGAVEATWRLTVGVDGTLDTGMLAEPARAA</sequence>
<keyword evidence="2" id="KW-1185">Reference proteome</keyword>
<dbReference type="Proteomes" id="UP000623608">
    <property type="component" value="Unassembled WGS sequence"/>
</dbReference>
<comment type="caution">
    <text evidence="1">The sequence shown here is derived from an EMBL/GenBank/DDBJ whole genome shotgun (WGS) entry which is preliminary data.</text>
</comment>